<keyword evidence="1" id="KW-0732">Signal</keyword>
<reference evidence="2" key="1">
    <citation type="submission" date="2021-12" db="EMBL/GenBank/DDBJ databases">
        <authorList>
            <person name="Martin H S."/>
        </authorList>
    </citation>
    <scope>NUCLEOTIDE SEQUENCE</scope>
</reference>
<name>A0A8J9UQM2_9NEOP</name>
<keyword evidence="3" id="KW-1185">Reference proteome</keyword>
<dbReference type="EMBL" id="OV170224">
    <property type="protein sequence ID" value="CAH0724641.1"/>
    <property type="molecule type" value="Genomic_DNA"/>
</dbReference>
<proteinExistence type="predicted"/>
<feature type="signal peptide" evidence="1">
    <location>
        <begin position="1"/>
        <end position="17"/>
    </location>
</feature>
<dbReference type="OrthoDB" id="6869788at2759"/>
<dbReference type="Proteomes" id="UP000838878">
    <property type="component" value="Chromosome 4"/>
</dbReference>
<evidence type="ECO:0000256" key="1">
    <source>
        <dbReference type="SAM" id="SignalP"/>
    </source>
</evidence>
<feature type="chain" id="PRO_5035419998" evidence="1">
    <location>
        <begin position="18"/>
        <end position="110"/>
    </location>
</feature>
<evidence type="ECO:0000313" key="2">
    <source>
        <dbReference type="EMBL" id="CAH0724641.1"/>
    </source>
</evidence>
<sequence>MFKLVVLLLASAVITEGTPPVARSLAEAAQKGNWDVLQSLLRENAPNTWAPALVANVKDLKKPDDNSRVFGHAVSTYHVWSNINGNVSEHSDGLEVLNDDGVVTSRHFTP</sequence>
<dbReference type="AlphaFoldDB" id="A0A8J9UQM2"/>
<accession>A0A8J9UQM2</accession>
<protein>
    <submittedName>
        <fullName evidence="2">Uncharacterized protein</fullName>
    </submittedName>
</protein>
<organism evidence="2 3">
    <name type="scientific">Brenthis ino</name>
    <name type="common">lesser marbled fritillary</name>
    <dbReference type="NCBI Taxonomy" id="405034"/>
    <lineage>
        <taxon>Eukaryota</taxon>
        <taxon>Metazoa</taxon>
        <taxon>Ecdysozoa</taxon>
        <taxon>Arthropoda</taxon>
        <taxon>Hexapoda</taxon>
        <taxon>Insecta</taxon>
        <taxon>Pterygota</taxon>
        <taxon>Neoptera</taxon>
        <taxon>Endopterygota</taxon>
        <taxon>Lepidoptera</taxon>
        <taxon>Glossata</taxon>
        <taxon>Ditrysia</taxon>
        <taxon>Papilionoidea</taxon>
        <taxon>Nymphalidae</taxon>
        <taxon>Heliconiinae</taxon>
        <taxon>Argynnini</taxon>
        <taxon>Brenthis</taxon>
    </lineage>
</organism>
<evidence type="ECO:0000313" key="3">
    <source>
        <dbReference type="Proteomes" id="UP000838878"/>
    </source>
</evidence>
<feature type="non-terminal residue" evidence="2">
    <location>
        <position position="110"/>
    </location>
</feature>
<gene>
    <name evidence="2" type="ORF">BINO364_LOCUS10324</name>
</gene>